<protein>
    <submittedName>
        <fullName evidence="2">Uncharacterized protein</fullName>
    </submittedName>
</protein>
<evidence type="ECO:0000313" key="3">
    <source>
        <dbReference type="Proteomes" id="UP000199408"/>
    </source>
</evidence>
<proteinExistence type="predicted"/>
<keyword evidence="1" id="KW-1133">Transmembrane helix</keyword>
<name>A0A1C5IB37_9ACTN</name>
<gene>
    <name evidence="2" type="ORF">GA0070560_109186</name>
</gene>
<dbReference type="Proteomes" id="UP000199408">
    <property type="component" value="Unassembled WGS sequence"/>
</dbReference>
<evidence type="ECO:0000313" key="2">
    <source>
        <dbReference type="EMBL" id="SCG55622.1"/>
    </source>
</evidence>
<evidence type="ECO:0000256" key="1">
    <source>
        <dbReference type="SAM" id="Phobius"/>
    </source>
</evidence>
<keyword evidence="1" id="KW-0472">Membrane</keyword>
<accession>A0A1C5IB37</accession>
<keyword evidence="1" id="KW-0812">Transmembrane</keyword>
<dbReference type="EMBL" id="FMDN01000009">
    <property type="protein sequence ID" value="SCG55622.1"/>
    <property type="molecule type" value="Genomic_DNA"/>
</dbReference>
<reference evidence="3" key="1">
    <citation type="submission" date="2016-06" db="EMBL/GenBank/DDBJ databases">
        <authorList>
            <person name="Varghese N."/>
        </authorList>
    </citation>
    <scope>NUCLEOTIDE SEQUENCE [LARGE SCALE GENOMIC DNA]</scope>
    <source>
        <strain evidence="3">DSM 43171</strain>
    </source>
</reference>
<sequence>MWRDDTAELVRLFGQCCDTPPKLTADDYELDDVDEDFDTLLKQGVKEIRQFALAGDDGRVRLQLGATNTVEITAPTLRDKGALTEASEIIRRCRRFEFTTSVRALLGASILSVVRLPGLSLPLPTWETTTVIYTGTRAQSPTFWQRKRDDIWINGVSLAIGGVIGYFVNELTG</sequence>
<feature type="transmembrane region" description="Helical" evidence="1">
    <location>
        <begin position="151"/>
        <end position="168"/>
    </location>
</feature>
<organism evidence="2 3">
    <name type="scientific">Micromonospora halophytica</name>
    <dbReference type="NCBI Taxonomy" id="47864"/>
    <lineage>
        <taxon>Bacteria</taxon>
        <taxon>Bacillati</taxon>
        <taxon>Actinomycetota</taxon>
        <taxon>Actinomycetes</taxon>
        <taxon>Micromonosporales</taxon>
        <taxon>Micromonosporaceae</taxon>
        <taxon>Micromonospora</taxon>
    </lineage>
</organism>
<dbReference type="STRING" id="47864.GA0070560_109186"/>
<dbReference type="AlphaFoldDB" id="A0A1C5IB37"/>
<keyword evidence="3" id="KW-1185">Reference proteome</keyword>